<feature type="signal peptide" evidence="6">
    <location>
        <begin position="1"/>
        <end position="17"/>
    </location>
</feature>
<evidence type="ECO:0000256" key="2">
    <source>
        <dbReference type="ARBA" id="ARBA00007907"/>
    </source>
</evidence>
<keyword evidence="4" id="KW-0808">Transferase</keyword>
<evidence type="ECO:0000313" key="8">
    <source>
        <dbReference type="EMBL" id="CAE0367458.1"/>
    </source>
</evidence>
<evidence type="ECO:0000256" key="3">
    <source>
        <dbReference type="ARBA" id="ARBA00012334"/>
    </source>
</evidence>
<gene>
    <name evidence="8" type="ORF">ALAG00032_LOCUS8215</name>
</gene>
<dbReference type="NCBIfam" id="NF010925">
    <property type="entry name" value="PRK14345.1"/>
    <property type="match status" value="1"/>
</dbReference>
<evidence type="ECO:0000256" key="5">
    <source>
        <dbReference type="ARBA" id="ARBA00023315"/>
    </source>
</evidence>
<reference evidence="8" key="1">
    <citation type="submission" date="2021-01" db="EMBL/GenBank/DDBJ databases">
        <authorList>
            <person name="Corre E."/>
            <person name="Pelletier E."/>
            <person name="Niang G."/>
            <person name="Scheremetjew M."/>
            <person name="Finn R."/>
            <person name="Kale V."/>
            <person name="Holt S."/>
            <person name="Cochrane G."/>
            <person name="Meng A."/>
            <person name="Brown T."/>
            <person name="Cohen L."/>
        </authorList>
    </citation>
    <scope>NUCLEOTIDE SEQUENCE</scope>
    <source>
        <strain evidence="8">CCMP1510</strain>
    </source>
</reference>
<dbReference type="NCBIfam" id="TIGR00214">
    <property type="entry name" value="lipB"/>
    <property type="match status" value="1"/>
</dbReference>
<evidence type="ECO:0000259" key="7">
    <source>
        <dbReference type="PROSITE" id="PS51733"/>
    </source>
</evidence>
<dbReference type="InterPro" id="IPR045864">
    <property type="entry name" value="aa-tRNA-synth_II/BPL/LPL"/>
</dbReference>
<evidence type="ECO:0000256" key="1">
    <source>
        <dbReference type="ARBA" id="ARBA00004821"/>
    </source>
</evidence>
<evidence type="ECO:0000256" key="4">
    <source>
        <dbReference type="ARBA" id="ARBA00022679"/>
    </source>
</evidence>
<name>A0A7S3JWM8_9STRA</name>
<dbReference type="PROSITE" id="PS01313">
    <property type="entry name" value="LIPB"/>
    <property type="match status" value="1"/>
</dbReference>
<dbReference type="GO" id="GO:0033819">
    <property type="term" value="F:lipoyl(octanoyl) transferase activity"/>
    <property type="evidence" value="ECO:0007669"/>
    <property type="project" value="UniProtKB-EC"/>
</dbReference>
<dbReference type="CDD" id="cd16444">
    <property type="entry name" value="LipB"/>
    <property type="match status" value="1"/>
</dbReference>
<dbReference type="EC" id="2.3.1.181" evidence="3"/>
<accession>A0A7S3JWM8</accession>
<sequence>MHVRRTNFIVVFPTALALQTGSQLYSVRHRFFSSRRAQAQGYWESLNREETTQSRPCVRVLDLTIFKEPIVYERAMALQAKLVADRVADQCGDALILVEHDPVYTLGRGATDEHVRFDTTTPGRLVRVERGGDVTYHGPGQLVAYPVLHLSQYRRDSHWYLRALEEVVIRTCAELGLPDAIRHTEHTGVWLRGNKIAAVGVALRRWVTFHGLALNVNPDMSHFKHIVPCGLHDESVAALDQFLPQSLSIDDVRLTLISQFANVFEANIQLTQDEAELDSLLDDAAFYVSSR</sequence>
<evidence type="ECO:0000256" key="6">
    <source>
        <dbReference type="SAM" id="SignalP"/>
    </source>
</evidence>
<feature type="chain" id="PRO_5031295855" description="lipoyl(octanoyl) transferase" evidence="6">
    <location>
        <begin position="18"/>
        <end position="291"/>
    </location>
</feature>
<dbReference type="Pfam" id="PF21948">
    <property type="entry name" value="LplA-B_cat"/>
    <property type="match status" value="1"/>
</dbReference>
<dbReference type="InterPro" id="IPR020605">
    <property type="entry name" value="Octanoyltransferase_CS"/>
</dbReference>
<organism evidence="8">
    <name type="scientific">Aureoumbra lagunensis</name>
    <dbReference type="NCBI Taxonomy" id="44058"/>
    <lineage>
        <taxon>Eukaryota</taxon>
        <taxon>Sar</taxon>
        <taxon>Stramenopiles</taxon>
        <taxon>Ochrophyta</taxon>
        <taxon>Pelagophyceae</taxon>
        <taxon>Pelagomonadales</taxon>
        <taxon>Aureoumbra</taxon>
    </lineage>
</organism>
<keyword evidence="5" id="KW-0012">Acyltransferase</keyword>
<dbReference type="InterPro" id="IPR000544">
    <property type="entry name" value="Octanoyltransferase"/>
</dbReference>
<dbReference type="PANTHER" id="PTHR10993:SF7">
    <property type="entry name" value="LIPOYLTRANSFERASE 2, MITOCHONDRIAL-RELATED"/>
    <property type="match status" value="1"/>
</dbReference>
<dbReference type="UniPathway" id="UPA00538">
    <property type="reaction ID" value="UER00592"/>
</dbReference>
<dbReference type="SUPFAM" id="SSF55681">
    <property type="entry name" value="Class II aaRS and biotin synthetases"/>
    <property type="match status" value="1"/>
</dbReference>
<dbReference type="Gene3D" id="3.30.930.10">
    <property type="entry name" value="Bira Bifunctional Protein, Domain 2"/>
    <property type="match status" value="1"/>
</dbReference>
<comment type="similarity">
    <text evidence="2">Belongs to the LipB family.</text>
</comment>
<feature type="domain" description="BPL/LPL catalytic" evidence="7">
    <location>
        <begin position="89"/>
        <end position="268"/>
    </location>
</feature>
<keyword evidence="6" id="KW-0732">Signal</keyword>
<dbReference type="EMBL" id="HBIJ01012073">
    <property type="protein sequence ID" value="CAE0367458.1"/>
    <property type="molecule type" value="Transcribed_RNA"/>
</dbReference>
<dbReference type="AlphaFoldDB" id="A0A7S3JWM8"/>
<comment type="pathway">
    <text evidence="1">Protein modification; protein lipoylation via endogenous pathway; protein N(6)-(lipoyl)lysine from octanoyl-[acyl-carrier-protein]: step 1/2.</text>
</comment>
<dbReference type="HAMAP" id="MF_00013">
    <property type="entry name" value="LipB"/>
    <property type="match status" value="1"/>
</dbReference>
<dbReference type="PROSITE" id="PS51733">
    <property type="entry name" value="BPL_LPL_CATALYTIC"/>
    <property type="match status" value="1"/>
</dbReference>
<dbReference type="InterPro" id="IPR004143">
    <property type="entry name" value="BPL_LPL_catalytic"/>
</dbReference>
<dbReference type="GO" id="GO:0009249">
    <property type="term" value="P:protein lipoylation"/>
    <property type="evidence" value="ECO:0007669"/>
    <property type="project" value="InterPro"/>
</dbReference>
<protein>
    <recommendedName>
        <fullName evidence="3">lipoyl(octanoyl) transferase</fullName>
        <ecNumber evidence="3">2.3.1.181</ecNumber>
    </recommendedName>
</protein>
<dbReference type="PANTHER" id="PTHR10993">
    <property type="entry name" value="OCTANOYLTRANSFERASE"/>
    <property type="match status" value="1"/>
</dbReference>
<proteinExistence type="inferred from homology"/>